<dbReference type="Gramene" id="Pp3c16_6660V3.3">
    <property type="protein sequence ID" value="Pp3c16_6660V3.3"/>
    <property type="gene ID" value="Pp3c16_6660"/>
</dbReference>
<dbReference type="AlphaFoldDB" id="A0A7I4B5V5"/>
<evidence type="ECO:0000256" key="8">
    <source>
        <dbReference type="RuleBase" id="RU000589"/>
    </source>
</evidence>
<dbReference type="EnsemblPlants" id="Pp3c16_6660V3.3">
    <property type="protein sequence ID" value="Pp3c16_6660V3.3"/>
    <property type="gene ID" value="Pp3c16_6660"/>
</dbReference>
<dbReference type="GO" id="GO:0042545">
    <property type="term" value="P:cell wall modification"/>
    <property type="evidence" value="ECO:0007669"/>
    <property type="project" value="UniProtKB-UniRule"/>
</dbReference>
<dbReference type="EC" id="3.1.1.11" evidence="3 8"/>
<dbReference type="PROSITE" id="PS00503">
    <property type="entry name" value="PECTINESTERASE_2"/>
    <property type="match status" value="1"/>
</dbReference>
<evidence type="ECO:0000259" key="9">
    <source>
        <dbReference type="Pfam" id="PF01095"/>
    </source>
</evidence>
<dbReference type="InterPro" id="IPR012334">
    <property type="entry name" value="Pectin_lyas_fold"/>
</dbReference>
<dbReference type="SUPFAM" id="SSF51126">
    <property type="entry name" value="Pectin lyase-like"/>
    <property type="match status" value="1"/>
</dbReference>
<feature type="domain" description="Pectinesterase catalytic" evidence="9">
    <location>
        <begin position="35"/>
        <end position="217"/>
    </location>
</feature>
<dbReference type="InterPro" id="IPR033131">
    <property type="entry name" value="Pectinesterase_Asp_AS"/>
</dbReference>
<keyword evidence="4 8" id="KW-0378">Hydrolase</keyword>
<dbReference type="Proteomes" id="UP000006727">
    <property type="component" value="Chromosome 16"/>
</dbReference>
<evidence type="ECO:0000313" key="11">
    <source>
        <dbReference type="Proteomes" id="UP000006727"/>
    </source>
</evidence>
<accession>A0A7I4B5V5</accession>
<organism evidence="10 11">
    <name type="scientific">Physcomitrium patens</name>
    <name type="common">Spreading-leaved earth moss</name>
    <name type="synonym">Physcomitrella patens</name>
    <dbReference type="NCBI Taxonomy" id="3218"/>
    <lineage>
        <taxon>Eukaryota</taxon>
        <taxon>Viridiplantae</taxon>
        <taxon>Streptophyta</taxon>
        <taxon>Embryophyta</taxon>
        <taxon>Bryophyta</taxon>
        <taxon>Bryophytina</taxon>
        <taxon>Bryopsida</taxon>
        <taxon>Funariidae</taxon>
        <taxon>Funariales</taxon>
        <taxon>Funariaceae</taxon>
        <taxon>Physcomitrium</taxon>
    </lineage>
</organism>
<dbReference type="EMBL" id="ABEU02000016">
    <property type="status" value="NOT_ANNOTATED_CDS"/>
    <property type="molecule type" value="Genomic_DNA"/>
</dbReference>
<dbReference type="InterPro" id="IPR011050">
    <property type="entry name" value="Pectin_lyase_fold/virulence"/>
</dbReference>
<evidence type="ECO:0000256" key="1">
    <source>
        <dbReference type="ARBA" id="ARBA00005184"/>
    </source>
</evidence>
<dbReference type="Gene3D" id="2.160.20.10">
    <property type="entry name" value="Single-stranded right-handed beta-helix, Pectin lyase-like"/>
    <property type="match status" value="1"/>
</dbReference>
<reference evidence="10 11" key="1">
    <citation type="journal article" date="2008" name="Science">
        <title>The Physcomitrella genome reveals evolutionary insights into the conquest of land by plants.</title>
        <authorList>
            <person name="Rensing S."/>
            <person name="Lang D."/>
            <person name="Zimmer A."/>
            <person name="Terry A."/>
            <person name="Salamov A."/>
            <person name="Shapiro H."/>
            <person name="Nishiyama T."/>
            <person name="Perroud P.-F."/>
            <person name="Lindquist E."/>
            <person name="Kamisugi Y."/>
            <person name="Tanahashi T."/>
            <person name="Sakakibara K."/>
            <person name="Fujita T."/>
            <person name="Oishi K."/>
            <person name="Shin-I T."/>
            <person name="Kuroki Y."/>
            <person name="Toyoda A."/>
            <person name="Suzuki Y."/>
            <person name="Hashimoto A."/>
            <person name="Yamaguchi K."/>
            <person name="Sugano A."/>
            <person name="Kohara Y."/>
            <person name="Fujiyama A."/>
            <person name="Anterola A."/>
            <person name="Aoki S."/>
            <person name="Ashton N."/>
            <person name="Barbazuk W.B."/>
            <person name="Barker E."/>
            <person name="Bennetzen J."/>
            <person name="Bezanilla M."/>
            <person name="Blankenship R."/>
            <person name="Cho S.H."/>
            <person name="Dutcher S."/>
            <person name="Estelle M."/>
            <person name="Fawcett J.A."/>
            <person name="Gundlach H."/>
            <person name="Hanada K."/>
            <person name="Heyl A."/>
            <person name="Hicks K.A."/>
            <person name="Hugh J."/>
            <person name="Lohr M."/>
            <person name="Mayer K."/>
            <person name="Melkozernov A."/>
            <person name="Murata T."/>
            <person name="Nelson D."/>
            <person name="Pils B."/>
            <person name="Prigge M."/>
            <person name="Reiss B."/>
            <person name="Renner T."/>
            <person name="Rombauts S."/>
            <person name="Rushton P."/>
            <person name="Sanderfoot A."/>
            <person name="Schween G."/>
            <person name="Shiu S.-H."/>
            <person name="Stueber K."/>
            <person name="Theodoulou F.L."/>
            <person name="Tu H."/>
            <person name="Van de Peer Y."/>
            <person name="Verrier P.J."/>
            <person name="Waters E."/>
            <person name="Wood A."/>
            <person name="Yang L."/>
            <person name="Cove D."/>
            <person name="Cuming A."/>
            <person name="Hasebe M."/>
            <person name="Lucas S."/>
            <person name="Mishler D.B."/>
            <person name="Reski R."/>
            <person name="Grigoriev I."/>
            <person name="Quatrano R.S."/>
            <person name="Boore J.L."/>
        </authorList>
    </citation>
    <scope>NUCLEOTIDE SEQUENCE [LARGE SCALE GENOMIC DNA]</scope>
    <source>
        <strain evidence="10 11">cv. Gransden 2004</strain>
    </source>
</reference>
<dbReference type="PANTHER" id="PTHR31321:SF57">
    <property type="entry name" value="PECTINESTERASE 53-RELATED"/>
    <property type="match status" value="1"/>
</dbReference>
<evidence type="ECO:0000256" key="5">
    <source>
        <dbReference type="ARBA" id="ARBA00023085"/>
    </source>
</evidence>
<evidence type="ECO:0000256" key="2">
    <source>
        <dbReference type="ARBA" id="ARBA00008891"/>
    </source>
</evidence>
<evidence type="ECO:0000256" key="4">
    <source>
        <dbReference type="ARBA" id="ARBA00022801"/>
    </source>
</evidence>
<evidence type="ECO:0000256" key="7">
    <source>
        <dbReference type="PROSITE-ProRule" id="PRU10040"/>
    </source>
</evidence>
<comment type="pathway">
    <text evidence="1 8">Glycan metabolism; pectin degradation; 2-dehydro-3-deoxy-D-gluconate from pectin: step 1/5.</text>
</comment>
<evidence type="ECO:0000256" key="3">
    <source>
        <dbReference type="ARBA" id="ARBA00013229"/>
    </source>
</evidence>
<proteinExistence type="inferred from homology"/>
<gene>
    <name evidence="10" type="primary">LOC112293816</name>
</gene>
<evidence type="ECO:0000256" key="6">
    <source>
        <dbReference type="ARBA" id="ARBA00047928"/>
    </source>
</evidence>
<keyword evidence="11" id="KW-1185">Reference proteome</keyword>
<dbReference type="Pfam" id="PF01095">
    <property type="entry name" value="Pectinesterase"/>
    <property type="match status" value="1"/>
</dbReference>
<sequence>MLQNSIAIMQKKVVVRTVNLEWFWQQNSHPLPSGGEVGQQAVAFRIEGDKAQFYRVALLGAQDTLYDMAGRHYFKDCYIQGSIDFIFGSGQSYYETCHLHSIANPGSGSLTAQKRGTGVETSGFSFVRFCVTGNGPIYLGRAWGPYSRVVFLYTDIAAPIISAGWYNWNDPEREKTVYNAQYKCTGVEANTTGRAWWSKELTDAEAASFLSWDLVDGKEWIGRV</sequence>
<dbReference type="InterPro" id="IPR000070">
    <property type="entry name" value="Pectinesterase_cat"/>
</dbReference>
<dbReference type="UniPathway" id="UPA00545">
    <property type="reaction ID" value="UER00823"/>
</dbReference>
<feature type="active site" evidence="7">
    <location>
        <position position="84"/>
    </location>
</feature>
<comment type="catalytic activity">
    <reaction evidence="6 8">
        <text>[(1-&gt;4)-alpha-D-galacturonosyl methyl ester](n) + n H2O = [(1-&gt;4)-alpha-D-galacturonosyl](n) + n methanol + n H(+)</text>
        <dbReference type="Rhea" id="RHEA:22380"/>
        <dbReference type="Rhea" id="RHEA-COMP:14570"/>
        <dbReference type="Rhea" id="RHEA-COMP:14573"/>
        <dbReference type="ChEBI" id="CHEBI:15377"/>
        <dbReference type="ChEBI" id="CHEBI:15378"/>
        <dbReference type="ChEBI" id="CHEBI:17790"/>
        <dbReference type="ChEBI" id="CHEBI:140522"/>
        <dbReference type="ChEBI" id="CHEBI:140523"/>
        <dbReference type="EC" id="3.1.1.11"/>
    </reaction>
</comment>
<keyword evidence="5 8" id="KW-0063">Aspartyl esterase</keyword>
<reference evidence="10" key="3">
    <citation type="submission" date="2020-12" db="UniProtKB">
        <authorList>
            <consortium name="EnsemblPlants"/>
        </authorList>
    </citation>
    <scope>IDENTIFICATION</scope>
</reference>
<dbReference type="GO" id="GO:0045490">
    <property type="term" value="P:pectin catabolic process"/>
    <property type="evidence" value="ECO:0007669"/>
    <property type="project" value="UniProtKB-UniRule"/>
</dbReference>
<dbReference type="GO" id="GO:0030599">
    <property type="term" value="F:pectinesterase activity"/>
    <property type="evidence" value="ECO:0007669"/>
    <property type="project" value="UniProtKB-UniRule"/>
</dbReference>
<reference evidence="10 11" key="2">
    <citation type="journal article" date="2018" name="Plant J.">
        <title>The Physcomitrella patens chromosome-scale assembly reveals moss genome structure and evolution.</title>
        <authorList>
            <person name="Lang D."/>
            <person name="Ullrich K.K."/>
            <person name="Murat F."/>
            <person name="Fuchs J."/>
            <person name="Jenkins J."/>
            <person name="Haas F.B."/>
            <person name="Piednoel M."/>
            <person name="Gundlach H."/>
            <person name="Van Bel M."/>
            <person name="Meyberg R."/>
            <person name="Vives C."/>
            <person name="Morata J."/>
            <person name="Symeonidi A."/>
            <person name="Hiss M."/>
            <person name="Muchero W."/>
            <person name="Kamisugi Y."/>
            <person name="Saleh O."/>
            <person name="Blanc G."/>
            <person name="Decker E.L."/>
            <person name="van Gessel N."/>
            <person name="Grimwood J."/>
            <person name="Hayes R.D."/>
            <person name="Graham S.W."/>
            <person name="Gunter L.E."/>
            <person name="McDaniel S.F."/>
            <person name="Hoernstein S.N.W."/>
            <person name="Larsson A."/>
            <person name="Li F.W."/>
            <person name="Perroud P.F."/>
            <person name="Phillips J."/>
            <person name="Ranjan P."/>
            <person name="Rokshar D.S."/>
            <person name="Rothfels C.J."/>
            <person name="Schneider L."/>
            <person name="Shu S."/>
            <person name="Stevenson D.W."/>
            <person name="Thummler F."/>
            <person name="Tillich M."/>
            <person name="Villarreal Aguilar J.C."/>
            <person name="Widiez T."/>
            <person name="Wong G.K."/>
            <person name="Wymore A."/>
            <person name="Zhang Y."/>
            <person name="Zimmer A.D."/>
            <person name="Quatrano R.S."/>
            <person name="Mayer K.F.X."/>
            <person name="Goodstein D."/>
            <person name="Casacuberta J.M."/>
            <person name="Vandepoele K."/>
            <person name="Reski R."/>
            <person name="Cuming A.C."/>
            <person name="Tuskan G.A."/>
            <person name="Maumus F."/>
            <person name="Salse J."/>
            <person name="Schmutz J."/>
            <person name="Rensing S.A."/>
        </authorList>
    </citation>
    <scope>NUCLEOTIDE SEQUENCE [LARGE SCALE GENOMIC DNA]</scope>
    <source>
        <strain evidence="10 11">cv. Gransden 2004</strain>
    </source>
</reference>
<comment type="similarity">
    <text evidence="2">Belongs to the pectinesterase family.</text>
</comment>
<name>A0A7I4B5V5_PHYPA</name>
<dbReference type="PANTHER" id="PTHR31321">
    <property type="entry name" value="ACYL-COA THIOESTER HYDROLASE YBHC-RELATED"/>
    <property type="match status" value="1"/>
</dbReference>
<evidence type="ECO:0000313" key="10">
    <source>
        <dbReference type="EnsemblPlants" id="Pp3c16_6660V3.3"/>
    </source>
</evidence>
<protein>
    <recommendedName>
        <fullName evidence="3 8">Pectinesterase</fullName>
        <ecNumber evidence="3 8">3.1.1.11</ecNumber>
    </recommendedName>
</protein>